<dbReference type="PATRIC" id="fig|820.27.peg.720"/>
<evidence type="ECO:0000313" key="18">
    <source>
        <dbReference type="Proteomes" id="UP000431575"/>
    </source>
</evidence>
<dbReference type="EMBL" id="CZAF01000001">
    <property type="protein sequence ID" value="CUO43680.1"/>
    <property type="molecule type" value="Genomic_DNA"/>
</dbReference>
<proteinExistence type="predicted"/>
<dbReference type="EMBL" id="BQNL01000001">
    <property type="protein sequence ID" value="GKH13135.1"/>
    <property type="molecule type" value="Genomic_DNA"/>
</dbReference>
<evidence type="ECO:0000313" key="4">
    <source>
        <dbReference type="EMBL" id="KAB4186217.1"/>
    </source>
</evidence>
<evidence type="ECO:0000313" key="8">
    <source>
        <dbReference type="EMBL" id="MDC1855849.1"/>
    </source>
</evidence>
<dbReference type="Pfam" id="PF14907">
    <property type="entry name" value="NTP_transf_5"/>
    <property type="match status" value="1"/>
</dbReference>
<dbReference type="Proteomes" id="UP001213309">
    <property type="component" value="Unassembled WGS sequence"/>
</dbReference>
<accession>A0A139KG22</accession>
<name>A0A139KG22_BACUN</name>
<dbReference type="Proteomes" id="UP000462376">
    <property type="component" value="Unassembled WGS sequence"/>
</dbReference>
<reference evidence="18 19" key="3">
    <citation type="journal article" date="2019" name="Nat. Med.">
        <title>A library of human gut bacterial isolates paired with longitudinal multiomics data enables mechanistic microbiome research.</title>
        <authorList>
            <person name="Poyet M."/>
            <person name="Groussin M."/>
            <person name="Gibbons S.M."/>
            <person name="Avila-Pacheco J."/>
            <person name="Jiang X."/>
            <person name="Kearney S.M."/>
            <person name="Perrotta A.R."/>
            <person name="Berdy B."/>
            <person name="Zhao S."/>
            <person name="Lieberman T.D."/>
            <person name="Swanson P.K."/>
            <person name="Smith M."/>
            <person name="Roesemann S."/>
            <person name="Alexander J.E."/>
            <person name="Rich S.A."/>
            <person name="Livny J."/>
            <person name="Vlamakis H."/>
            <person name="Clish C."/>
            <person name="Bullock K."/>
            <person name="Deik A."/>
            <person name="Scott J."/>
            <person name="Pierce K.A."/>
            <person name="Xavier R.J."/>
            <person name="Alm E.J."/>
        </authorList>
    </citation>
    <scope>NUCLEOTIDE SEQUENCE [LARGE SCALE GENOMIC DNA]</scope>
    <source>
        <strain evidence="5 22">BIOML-A11</strain>
        <strain evidence="4 20">BIOML-A21</strain>
        <strain evidence="3 19">BIOML-A42</strain>
        <strain evidence="7 21">BIOML-A5</strain>
        <strain evidence="6 18">BIOML-A6</strain>
    </source>
</reference>
<protein>
    <submittedName>
        <fullName evidence="10">Nucleotidyltransferase family protein</fullName>
    </submittedName>
</protein>
<keyword evidence="3" id="KW-0808">Transferase</keyword>
<dbReference type="EMBL" id="WCTM01000012">
    <property type="protein sequence ID" value="KAB4238945.1"/>
    <property type="molecule type" value="Genomic_DNA"/>
</dbReference>
<dbReference type="EMBL" id="WCTR01000011">
    <property type="protein sequence ID" value="KAB4210956.1"/>
    <property type="molecule type" value="Genomic_DNA"/>
</dbReference>
<dbReference type="Proteomes" id="UP000431575">
    <property type="component" value="Unassembled WGS sequence"/>
</dbReference>
<organism evidence="10 23">
    <name type="scientific">Bacteroides uniformis</name>
    <dbReference type="NCBI Taxonomy" id="820"/>
    <lineage>
        <taxon>Bacteria</taxon>
        <taxon>Pseudomonadati</taxon>
        <taxon>Bacteroidota</taxon>
        <taxon>Bacteroidia</taxon>
        <taxon>Bacteroidales</taxon>
        <taxon>Bacteroidaceae</taxon>
        <taxon>Bacteroides</taxon>
    </lineage>
</organism>
<dbReference type="EMBL" id="QSPV01000016">
    <property type="protein sequence ID" value="RGJ91005.1"/>
    <property type="molecule type" value="Genomic_DNA"/>
</dbReference>
<dbReference type="EMBL" id="QRJL01000014">
    <property type="protein sequence ID" value="RHH27060.1"/>
    <property type="molecule type" value="Genomic_DNA"/>
</dbReference>
<evidence type="ECO:0000313" key="20">
    <source>
        <dbReference type="Proteomes" id="UP000442334"/>
    </source>
</evidence>
<dbReference type="Proteomes" id="UP000284514">
    <property type="component" value="Unassembled WGS sequence"/>
</dbReference>
<reference evidence="2" key="4">
    <citation type="submission" date="2022-01" db="EMBL/GenBank/DDBJ databases">
        <title>Novel bile acid biosynthetic pathways are enriched in the microbiome of centenarians.</title>
        <authorList>
            <person name="Sato Y."/>
            <person name="Atarashi K."/>
            <person name="Plichta R.D."/>
            <person name="Arai Y."/>
            <person name="Sasajima S."/>
            <person name="Kearney M.S."/>
            <person name="Suda W."/>
            <person name="Takeshita K."/>
            <person name="Sasaki T."/>
            <person name="Okamoto S."/>
            <person name="Skelly N.A."/>
            <person name="Okamura Y."/>
            <person name="Vlamakis H."/>
            <person name="Li Y."/>
            <person name="Tanoue T."/>
            <person name="Takei H."/>
            <person name="Nittono H."/>
            <person name="Narushima S."/>
            <person name="Irie J."/>
            <person name="Itoh H."/>
            <person name="Moriya K."/>
            <person name="Sugiura Y."/>
            <person name="Suematsu M."/>
            <person name="Moritoki N."/>
            <person name="Shibata S."/>
            <person name="Littman R.D."/>
            <person name="Fischbach A.M."/>
            <person name="Uwamino Y."/>
            <person name="Inoue T."/>
            <person name="Honda A."/>
            <person name="Hattori M."/>
            <person name="Murai T."/>
            <person name="Xavier J.R."/>
            <person name="Hirose N."/>
            <person name="Honda K."/>
        </authorList>
    </citation>
    <scope>NUCLEOTIDE SEQUENCE</scope>
    <source>
        <strain evidence="2">CE91-St12</strain>
    </source>
</reference>
<dbReference type="Proteomes" id="UP000260844">
    <property type="component" value="Unassembled WGS sequence"/>
</dbReference>
<evidence type="ECO:0000313" key="17">
    <source>
        <dbReference type="Proteomes" id="UP000284514"/>
    </source>
</evidence>
<evidence type="ECO:0000313" key="1">
    <source>
        <dbReference type="EMBL" id="CUO43680.1"/>
    </source>
</evidence>
<dbReference type="Proteomes" id="UP000283766">
    <property type="component" value="Unassembled WGS sequence"/>
</dbReference>
<evidence type="ECO:0000313" key="22">
    <source>
        <dbReference type="Proteomes" id="UP000466952"/>
    </source>
</evidence>
<evidence type="ECO:0000313" key="16">
    <source>
        <dbReference type="Proteomes" id="UP000283766"/>
    </source>
</evidence>
<evidence type="ECO:0000313" key="7">
    <source>
        <dbReference type="EMBL" id="KAB4240390.1"/>
    </source>
</evidence>
<evidence type="ECO:0000313" key="12">
    <source>
        <dbReference type="EMBL" id="RHC72753.1"/>
    </source>
</evidence>
<evidence type="ECO:0000313" key="3">
    <source>
        <dbReference type="EMBL" id="KAB4088139.1"/>
    </source>
</evidence>
<evidence type="ECO:0000313" key="15">
    <source>
        <dbReference type="Proteomes" id="UP000260844"/>
    </source>
</evidence>
<dbReference type="EMBL" id="WCTL01000002">
    <property type="protein sequence ID" value="KAB4240390.1"/>
    <property type="molecule type" value="Genomic_DNA"/>
</dbReference>
<dbReference type="GO" id="GO:0016740">
    <property type="term" value="F:transferase activity"/>
    <property type="evidence" value="ECO:0007669"/>
    <property type="project" value="UniProtKB-KW"/>
</dbReference>
<dbReference type="InterPro" id="IPR039498">
    <property type="entry name" value="NTP_transf_5"/>
</dbReference>
<evidence type="ECO:0000313" key="2">
    <source>
        <dbReference type="EMBL" id="GKH13135.1"/>
    </source>
</evidence>
<dbReference type="EMBL" id="QSIF01000022">
    <property type="protein sequence ID" value="RHC72753.1"/>
    <property type="molecule type" value="Genomic_DNA"/>
</dbReference>
<evidence type="ECO:0000313" key="5">
    <source>
        <dbReference type="EMBL" id="KAB4210956.1"/>
    </source>
</evidence>
<evidence type="ECO:0000313" key="9">
    <source>
        <dbReference type="EMBL" id="MDC1881272.1"/>
    </source>
</evidence>
<dbReference type="EMBL" id="WCUV01000015">
    <property type="protein sequence ID" value="KAB4088139.1"/>
    <property type="molecule type" value="Genomic_DNA"/>
</dbReference>
<evidence type="ECO:0000313" key="11">
    <source>
        <dbReference type="EMBL" id="RGJ91005.1"/>
    </source>
</evidence>
<dbReference type="RefSeq" id="WP_005834923.1">
    <property type="nucleotide sequence ID" value="NZ_BQNL01000001.1"/>
</dbReference>
<dbReference type="OrthoDB" id="9812148at2"/>
<evidence type="ECO:0000313" key="10">
    <source>
        <dbReference type="EMBL" id="MDC1900119.1"/>
    </source>
</evidence>
<evidence type="ECO:0000313" key="23">
    <source>
        <dbReference type="Proteomes" id="UP001222603"/>
    </source>
</evidence>
<evidence type="ECO:0000313" key="21">
    <source>
        <dbReference type="Proteomes" id="UP000462376"/>
    </source>
</evidence>
<dbReference type="Proteomes" id="UP001222603">
    <property type="component" value="Unassembled WGS sequence"/>
</dbReference>
<dbReference type="Proteomes" id="UP000095614">
    <property type="component" value="Unassembled WGS sequence"/>
</dbReference>
<gene>
    <name evidence="2" type="ORF">CE91St12_13450</name>
    <name evidence="13" type="ORF">DW216_18120</name>
    <name evidence="12" type="ORF">DW831_13275</name>
    <name evidence="11" type="ORF">DXD40_15880</name>
    <name evidence="1" type="ORF">ERS852462_00427</name>
    <name evidence="6" type="ORF">GAP41_17495</name>
    <name evidence="7" type="ORF">GAP47_04375</name>
    <name evidence="5" type="ORF">GAP55_15395</name>
    <name evidence="4" type="ORF">GAQ34_07660</name>
    <name evidence="3" type="ORF">GAQ56_18090</name>
    <name evidence="10" type="ORF">POZ10_05740</name>
    <name evidence="8" type="ORF">POZ22_13805</name>
    <name evidence="9" type="ORF">POZ24_14735</name>
</gene>
<evidence type="ECO:0000313" key="13">
    <source>
        <dbReference type="EMBL" id="RHH27060.1"/>
    </source>
</evidence>
<sequence length="387" mass="43872">MQHAFFSLVRSGLWGTPADRQLFRSVSPDDWETVYRMANSQALLALTFDGISSLPAELRPPRALYLKWAARTAQIEQANKRLNQLLPELNTLYREAGLHPVLLKGQGIGTNYRTPLHRQCGDIDIYLGKQGQPIANRLLLQQGAIVEGEASDKHASYSLKGVHIENHRIILRLNSPLANRHFQQIIRKWYPQETDYALFSETGKEDSKAVSIAIPPATFNALYIFLHAFVHFLNSGIGLRQLCDWTCLLANRHKEIDATTLLRQLQDLGLLHAAQAFGYIAVTRLGLPANRLPFPLEGTKQIGEQLLEDILSTGNFGQHDNRIKPRPKGYWAGKWYTFCRATRRCNELRQFAPYEALWYPVTLIGGTIAIQINRLKGVKDKKARTKK</sequence>
<dbReference type="EMBL" id="JAQNSB010000021">
    <property type="protein sequence ID" value="MDC1855849.1"/>
    <property type="molecule type" value="Genomic_DNA"/>
</dbReference>
<dbReference type="EMBL" id="JAQNSI010000163">
    <property type="protein sequence ID" value="MDC1900119.1"/>
    <property type="molecule type" value="Genomic_DNA"/>
</dbReference>
<dbReference type="EMBL" id="JAQNSG010000013">
    <property type="protein sequence ID" value="MDC1881272.1"/>
    <property type="molecule type" value="Genomic_DNA"/>
</dbReference>
<reference evidence="10" key="5">
    <citation type="submission" date="2022-10" db="EMBL/GenBank/DDBJ databases">
        <title>Human gut microbiome strain richness.</title>
        <authorList>
            <person name="Chen-Liaw A."/>
        </authorList>
    </citation>
    <scope>NUCLEOTIDE SEQUENCE</scope>
    <source>
        <strain evidence="10">1001713st1_F9_1001713B170221_170320</strain>
        <strain evidence="9">1001713st2_A4_1001713B170214_170313</strain>
        <strain evidence="8">BSD2780061687st1_G10_BSD2780061687b_171204</strain>
    </source>
</reference>
<evidence type="ECO:0000313" key="14">
    <source>
        <dbReference type="Proteomes" id="UP000095614"/>
    </source>
</evidence>
<dbReference type="Proteomes" id="UP001214113">
    <property type="component" value="Unassembled WGS sequence"/>
</dbReference>
<dbReference type="Proteomes" id="UP001055048">
    <property type="component" value="Unassembled WGS sequence"/>
</dbReference>
<dbReference type="AlphaFoldDB" id="A0A139KG22"/>
<reference evidence="15 16" key="2">
    <citation type="submission" date="2018-08" db="EMBL/GenBank/DDBJ databases">
        <title>A genome reference for cultivated species of the human gut microbiota.</title>
        <authorList>
            <person name="Zou Y."/>
            <person name="Xue W."/>
            <person name="Luo G."/>
        </authorList>
    </citation>
    <scope>NUCLEOTIDE SEQUENCE [LARGE SCALE GENOMIC DNA]</scope>
    <source>
        <strain evidence="13 16">AM18-14LB</strain>
        <strain evidence="12 17">AM34-25</strain>
        <strain evidence="11 15">TM04-30</strain>
    </source>
</reference>
<dbReference type="Proteomes" id="UP000432488">
    <property type="component" value="Unassembled WGS sequence"/>
</dbReference>
<evidence type="ECO:0000313" key="19">
    <source>
        <dbReference type="Proteomes" id="UP000432488"/>
    </source>
</evidence>
<reference evidence="1 14" key="1">
    <citation type="submission" date="2015-09" db="EMBL/GenBank/DDBJ databases">
        <authorList>
            <consortium name="Pathogen Informatics"/>
        </authorList>
    </citation>
    <scope>NUCLEOTIDE SEQUENCE [LARGE SCALE GENOMIC DNA]</scope>
    <source>
        <strain evidence="1 14">2789STDY5834847</strain>
    </source>
</reference>
<dbReference type="EMBL" id="WCUA01000006">
    <property type="protein sequence ID" value="KAB4186217.1"/>
    <property type="molecule type" value="Genomic_DNA"/>
</dbReference>
<dbReference type="Proteomes" id="UP000442334">
    <property type="component" value="Unassembled WGS sequence"/>
</dbReference>
<dbReference type="STRING" id="820.ERS852554_03857"/>
<evidence type="ECO:0000313" key="6">
    <source>
        <dbReference type="EMBL" id="KAB4238945.1"/>
    </source>
</evidence>
<dbReference type="Proteomes" id="UP000466952">
    <property type="component" value="Unassembled WGS sequence"/>
</dbReference>